<evidence type="ECO:0000313" key="1">
    <source>
        <dbReference type="EMBL" id="SVE59045.1"/>
    </source>
</evidence>
<accession>A0A383ES24</accession>
<gene>
    <name evidence="1" type="ORF">METZ01_LOCUS511899</name>
</gene>
<proteinExistence type="predicted"/>
<sequence>MAPRGAAHSVPGVHSATRLARFIQVQVAGSPDTRL</sequence>
<feature type="non-terminal residue" evidence="1">
    <location>
        <position position="35"/>
    </location>
</feature>
<organism evidence="1">
    <name type="scientific">marine metagenome</name>
    <dbReference type="NCBI Taxonomy" id="408172"/>
    <lineage>
        <taxon>unclassified sequences</taxon>
        <taxon>metagenomes</taxon>
        <taxon>ecological metagenomes</taxon>
    </lineage>
</organism>
<dbReference type="EMBL" id="UINC01227941">
    <property type="protein sequence ID" value="SVE59045.1"/>
    <property type="molecule type" value="Genomic_DNA"/>
</dbReference>
<reference evidence="1" key="1">
    <citation type="submission" date="2018-05" db="EMBL/GenBank/DDBJ databases">
        <authorList>
            <person name="Lanie J.A."/>
            <person name="Ng W.-L."/>
            <person name="Kazmierczak K.M."/>
            <person name="Andrzejewski T.M."/>
            <person name="Davidsen T.M."/>
            <person name="Wayne K.J."/>
            <person name="Tettelin H."/>
            <person name="Glass J.I."/>
            <person name="Rusch D."/>
            <person name="Podicherti R."/>
            <person name="Tsui H.-C.T."/>
            <person name="Winkler M.E."/>
        </authorList>
    </citation>
    <scope>NUCLEOTIDE SEQUENCE</scope>
</reference>
<dbReference type="AlphaFoldDB" id="A0A383ES24"/>
<protein>
    <submittedName>
        <fullName evidence="1">Uncharacterized protein</fullName>
    </submittedName>
</protein>
<name>A0A383ES24_9ZZZZ</name>